<organism evidence="2 3">
    <name type="scientific">Microbacterium resistens</name>
    <dbReference type="NCBI Taxonomy" id="156977"/>
    <lineage>
        <taxon>Bacteria</taxon>
        <taxon>Bacillati</taxon>
        <taxon>Actinomycetota</taxon>
        <taxon>Actinomycetes</taxon>
        <taxon>Micrococcales</taxon>
        <taxon>Microbacteriaceae</taxon>
        <taxon>Microbacterium</taxon>
    </lineage>
</organism>
<feature type="chain" id="PRO_5047375462" evidence="1">
    <location>
        <begin position="30"/>
        <end position="317"/>
    </location>
</feature>
<dbReference type="EMBL" id="JAVDUM010000002">
    <property type="protein sequence ID" value="MDR6866019.1"/>
    <property type="molecule type" value="Genomic_DNA"/>
</dbReference>
<gene>
    <name evidence="2" type="ORF">J2Y69_000604</name>
</gene>
<sequence>MKKRITSTPVIAGAIAVALAVTMSTPAFAADDHDGVVADAVAEQIAQVAPSASVVTGLTKEEAFNVSAQNTAVSVPLTLPDFVDVTAEVDGRDQRQTIRTAITLPEGFVSAEGTIGADGTVVYADAGASPASRDAIAVQTLADGSTRVQTVLASPTSAHEFGYELDGFTPVQDGEGNFGFLNGDGILVPVASPWAKDANGADVATRYEIRGDRLVQVVTPSASTAYPIVADPTWAWWNAGYGAKLNRDETRDVANGGGNAGICALGLFANPALAGVCGALAGYLVGQAGIANGAGECVVIIVAPAPSVWRYNDGDCY</sequence>
<feature type="signal peptide" evidence="1">
    <location>
        <begin position="1"/>
        <end position="29"/>
    </location>
</feature>
<proteinExistence type="predicted"/>
<evidence type="ECO:0000313" key="2">
    <source>
        <dbReference type="EMBL" id="MDR6866019.1"/>
    </source>
</evidence>
<keyword evidence="1" id="KW-0732">Signal</keyword>
<name>A0ABU1S8V4_9MICO</name>
<comment type="caution">
    <text evidence="2">The sequence shown here is derived from an EMBL/GenBank/DDBJ whole genome shotgun (WGS) entry which is preliminary data.</text>
</comment>
<dbReference type="Proteomes" id="UP001259347">
    <property type="component" value="Unassembled WGS sequence"/>
</dbReference>
<keyword evidence="3" id="KW-1185">Reference proteome</keyword>
<protein>
    <submittedName>
        <fullName evidence="2">Uncharacterized protein</fullName>
    </submittedName>
</protein>
<evidence type="ECO:0000313" key="3">
    <source>
        <dbReference type="Proteomes" id="UP001259347"/>
    </source>
</evidence>
<evidence type="ECO:0000256" key="1">
    <source>
        <dbReference type="SAM" id="SignalP"/>
    </source>
</evidence>
<reference evidence="2 3" key="1">
    <citation type="submission" date="2023-07" db="EMBL/GenBank/DDBJ databases">
        <title>Sorghum-associated microbial communities from plants grown in Nebraska, USA.</title>
        <authorList>
            <person name="Schachtman D."/>
        </authorList>
    </citation>
    <scope>NUCLEOTIDE SEQUENCE [LARGE SCALE GENOMIC DNA]</scope>
    <source>
        <strain evidence="2 3">2980</strain>
    </source>
</reference>
<dbReference type="RefSeq" id="WP_310017401.1">
    <property type="nucleotide sequence ID" value="NZ_JAVDUM010000002.1"/>
</dbReference>
<accession>A0ABU1S8V4</accession>